<dbReference type="EMBL" id="JQCB01000004">
    <property type="protein sequence ID" value="KRN96492.1"/>
    <property type="molecule type" value="Genomic_DNA"/>
</dbReference>
<comment type="caution">
    <text evidence="10">The sequence shown here is derived from an EMBL/GenBank/DDBJ whole genome shotgun (WGS) entry which is preliminary data.</text>
</comment>
<evidence type="ECO:0000259" key="8">
    <source>
        <dbReference type="Pfam" id="PF21981"/>
    </source>
</evidence>
<evidence type="ECO:0000256" key="5">
    <source>
        <dbReference type="ARBA" id="ARBA00022490"/>
    </source>
</evidence>
<dbReference type="Gene3D" id="1.10.10.10">
    <property type="entry name" value="Winged helix-like DNA-binding domain superfamily/Winged helix DNA-binding domain"/>
    <property type="match status" value="4"/>
</dbReference>
<dbReference type="Pfam" id="PF21981">
    <property type="entry name" value="RecX_HTH3"/>
    <property type="match status" value="2"/>
</dbReference>
<dbReference type="InterPro" id="IPR036388">
    <property type="entry name" value="WH-like_DNA-bd_sf"/>
</dbReference>
<dbReference type="Pfam" id="PF21982">
    <property type="entry name" value="RecX_HTH1"/>
    <property type="match status" value="1"/>
</dbReference>
<gene>
    <name evidence="6" type="primary">recX</name>
    <name evidence="10" type="ORF">IV55_GL001467</name>
</gene>
<accession>A0A0R2LB25</accession>
<proteinExistence type="inferred from homology"/>
<dbReference type="Proteomes" id="UP000051139">
    <property type="component" value="Unassembled WGS sequence"/>
</dbReference>
<keyword evidence="5 6" id="KW-0963">Cytoplasm</keyword>
<dbReference type="GO" id="GO:0006282">
    <property type="term" value="P:regulation of DNA repair"/>
    <property type="evidence" value="ECO:0007669"/>
    <property type="project" value="UniProtKB-UniRule"/>
</dbReference>
<evidence type="ECO:0000256" key="4">
    <source>
        <dbReference type="ARBA" id="ARBA00018111"/>
    </source>
</evidence>
<dbReference type="PANTHER" id="PTHR33602:SF1">
    <property type="entry name" value="REGULATORY PROTEIN RECX FAMILY PROTEIN"/>
    <property type="match status" value="1"/>
</dbReference>
<comment type="function">
    <text evidence="1 6">Modulates RecA activity.</text>
</comment>
<dbReference type="InterPro" id="IPR053924">
    <property type="entry name" value="RecX_HTH_2nd"/>
</dbReference>
<evidence type="ECO:0000259" key="9">
    <source>
        <dbReference type="Pfam" id="PF21982"/>
    </source>
</evidence>
<evidence type="ECO:0000256" key="2">
    <source>
        <dbReference type="ARBA" id="ARBA00004496"/>
    </source>
</evidence>
<comment type="similarity">
    <text evidence="3 6">Belongs to the RecX family.</text>
</comment>
<feature type="domain" description="RecX first three-helical" evidence="9">
    <location>
        <begin position="124"/>
        <end position="163"/>
    </location>
</feature>
<name>A0A0R2LB25_9LACO</name>
<dbReference type="Pfam" id="PF02631">
    <property type="entry name" value="RecX_HTH2"/>
    <property type="match status" value="1"/>
</dbReference>
<dbReference type="NCBIfam" id="NF010733">
    <property type="entry name" value="PRK14135.1"/>
    <property type="match status" value="1"/>
</dbReference>
<protein>
    <recommendedName>
        <fullName evidence="4 6">Regulatory protein RecX</fullName>
    </recommendedName>
</protein>
<sequence length="329" mass="37817">MFAFWERFMSDYENKLILLGDVGQKKPRARRVAEQDVSGADIAADLLAKVDRTADSNTASQSSVPAVTMIEAQKRAGRYNVYLDGKYAFPISESVMIKFQIFKGMEIDQKLQEQIIAADDVARAYNRALDYLSGQLRSEREVEEKLASLEIEPGVITDTLQRLRDLRLVDDQAYANAYVRTIRNTSDKGPIVIRQNLRRKGIGENLIDRALEEFAGDEQVENGVTVANKLAKHYARKPFSTQKQKVIQGLMTKGFTREVIDQVMSQLELERDDEAEQDLLLHEATKIWARNRRYDRRDRVNRTKRTLFGKGYQMDEISRVVEQLQMEDD</sequence>
<evidence type="ECO:0000259" key="7">
    <source>
        <dbReference type="Pfam" id="PF02631"/>
    </source>
</evidence>
<dbReference type="STRING" id="348151.IV55_GL001467"/>
<evidence type="ECO:0000256" key="1">
    <source>
        <dbReference type="ARBA" id="ARBA00003529"/>
    </source>
</evidence>
<dbReference type="HAMAP" id="MF_01114">
    <property type="entry name" value="RecX"/>
    <property type="match status" value="1"/>
</dbReference>
<feature type="domain" description="RecX third three-helical" evidence="8">
    <location>
        <begin position="275"/>
        <end position="321"/>
    </location>
</feature>
<dbReference type="InterPro" id="IPR053926">
    <property type="entry name" value="RecX_HTH_1st"/>
</dbReference>
<reference evidence="10 11" key="1">
    <citation type="journal article" date="2015" name="Genome Announc.">
        <title>Expanding the biotechnology potential of lactobacilli through comparative genomics of 213 strains and associated genera.</title>
        <authorList>
            <person name="Sun Z."/>
            <person name="Harris H.M."/>
            <person name="McCann A."/>
            <person name="Guo C."/>
            <person name="Argimon S."/>
            <person name="Zhang W."/>
            <person name="Yang X."/>
            <person name="Jeffery I.B."/>
            <person name="Cooney J.C."/>
            <person name="Kagawa T.F."/>
            <person name="Liu W."/>
            <person name="Song Y."/>
            <person name="Salvetti E."/>
            <person name="Wrobel A."/>
            <person name="Rasinkangas P."/>
            <person name="Parkhill J."/>
            <person name="Rea M.C."/>
            <person name="O'Sullivan O."/>
            <person name="Ritari J."/>
            <person name="Douillard F.P."/>
            <person name="Paul Ross R."/>
            <person name="Yang R."/>
            <person name="Briner A.E."/>
            <person name="Felis G.E."/>
            <person name="de Vos W.M."/>
            <person name="Barrangou R."/>
            <person name="Klaenhammer T.R."/>
            <person name="Caufield P.W."/>
            <person name="Cui Y."/>
            <person name="Zhang H."/>
            <person name="O'Toole P.W."/>
        </authorList>
    </citation>
    <scope>NUCLEOTIDE SEQUENCE [LARGE SCALE GENOMIC DNA]</scope>
    <source>
        <strain evidence="10 11">DSM 22696</strain>
    </source>
</reference>
<dbReference type="InterPro" id="IPR053925">
    <property type="entry name" value="RecX_HTH_3rd"/>
</dbReference>
<dbReference type="AlphaFoldDB" id="A0A0R2LB25"/>
<organism evidence="10 11">
    <name type="scientific">Furfurilactobacillus siliginis</name>
    <dbReference type="NCBI Taxonomy" id="348151"/>
    <lineage>
        <taxon>Bacteria</taxon>
        <taxon>Bacillati</taxon>
        <taxon>Bacillota</taxon>
        <taxon>Bacilli</taxon>
        <taxon>Lactobacillales</taxon>
        <taxon>Lactobacillaceae</taxon>
        <taxon>Furfurilactobacillus</taxon>
    </lineage>
</organism>
<dbReference type="PATRIC" id="fig|348151.3.peg.1507"/>
<dbReference type="PANTHER" id="PTHR33602">
    <property type="entry name" value="REGULATORY PROTEIN RECX FAMILY PROTEIN"/>
    <property type="match status" value="1"/>
</dbReference>
<feature type="domain" description="RecX second three-helical" evidence="7">
    <location>
        <begin position="170"/>
        <end position="211"/>
    </location>
</feature>
<dbReference type="InterPro" id="IPR003783">
    <property type="entry name" value="Regulatory_RecX"/>
</dbReference>
<evidence type="ECO:0000313" key="10">
    <source>
        <dbReference type="EMBL" id="KRN96492.1"/>
    </source>
</evidence>
<comment type="subcellular location">
    <subcellularLocation>
        <location evidence="2 6">Cytoplasm</location>
    </subcellularLocation>
</comment>
<evidence type="ECO:0000313" key="11">
    <source>
        <dbReference type="Proteomes" id="UP000051139"/>
    </source>
</evidence>
<evidence type="ECO:0000256" key="6">
    <source>
        <dbReference type="HAMAP-Rule" id="MF_01114"/>
    </source>
</evidence>
<feature type="domain" description="RecX third three-helical" evidence="8">
    <location>
        <begin position="217"/>
        <end position="264"/>
    </location>
</feature>
<keyword evidence="11" id="KW-1185">Reference proteome</keyword>
<evidence type="ECO:0000256" key="3">
    <source>
        <dbReference type="ARBA" id="ARBA00009695"/>
    </source>
</evidence>
<dbReference type="GO" id="GO:0005737">
    <property type="term" value="C:cytoplasm"/>
    <property type="evidence" value="ECO:0007669"/>
    <property type="project" value="UniProtKB-SubCell"/>
</dbReference>